<accession>A0A1Y1CNQ9</accession>
<sequence>MKPAFKENNLTTGIYAGTFRAAERLGMHVYMGLEDAKDLDGIGIQYMEANLILETQISGI</sequence>
<evidence type="ECO:0000313" key="1">
    <source>
        <dbReference type="EMBL" id="BAX82079.1"/>
    </source>
</evidence>
<protein>
    <submittedName>
        <fullName evidence="1">Uncharacterized protein</fullName>
    </submittedName>
</protein>
<dbReference type="AlphaFoldDB" id="A0A1Y1CNQ9"/>
<dbReference type="KEGG" id="mbas:ALGA_3787"/>
<gene>
    <name evidence="1" type="ORF">ALGA_3787</name>
</gene>
<evidence type="ECO:0000313" key="2">
    <source>
        <dbReference type="Proteomes" id="UP000218267"/>
    </source>
</evidence>
<dbReference type="RefSeq" id="WP_096432075.1">
    <property type="nucleotide sequence ID" value="NZ_AP018042.1"/>
</dbReference>
<reference evidence="1 2" key="1">
    <citation type="journal article" date="2018" name="Mar. Genomics">
        <title>Complete genome sequence of Marinifilaceae bacterium strain SPP2, isolated from the Antarctic marine sediment.</title>
        <authorList>
            <person name="Watanabe M."/>
            <person name="Kojima H."/>
            <person name="Fukui M."/>
        </authorList>
    </citation>
    <scope>NUCLEOTIDE SEQUENCE [LARGE SCALE GENOMIC DNA]</scope>
    <source>
        <strain evidence="1 2">SPP2</strain>
    </source>
</reference>
<organism evidence="1 2">
    <name type="scientific">Labilibaculum antarcticum</name>
    <dbReference type="NCBI Taxonomy" id="1717717"/>
    <lineage>
        <taxon>Bacteria</taxon>
        <taxon>Pseudomonadati</taxon>
        <taxon>Bacteroidota</taxon>
        <taxon>Bacteroidia</taxon>
        <taxon>Marinilabiliales</taxon>
        <taxon>Marinifilaceae</taxon>
        <taxon>Labilibaculum</taxon>
    </lineage>
</organism>
<reference evidence="2" key="2">
    <citation type="journal article" date="2020" name="Antonie Van Leeuwenhoek">
        <title>Labilibaculum antarcticum sp. nov., a novel facultative anaerobic, psychrotorelant bacterium isolated from marine sediment of Antarctica.</title>
        <authorList>
            <person name="Watanabe M."/>
            <person name="Kojima H."/>
            <person name="Fukui M."/>
        </authorList>
    </citation>
    <scope>NUCLEOTIDE SEQUENCE [LARGE SCALE GENOMIC DNA]</scope>
    <source>
        <strain evidence="2">SPP2</strain>
    </source>
</reference>
<dbReference type="Proteomes" id="UP000218267">
    <property type="component" value="Chromosome"/>
</dbReference>
<name>A0A1Y1CNQ9_9BACT</name>
<dbReference type="OrthoDB" id="9806701at2"/>
<keyword evidence="2" id="KW-1185">Reference proteome</keyword>
<dbReference type="EMBL" id="AP018042">
    <property type="protein sequence ID" value="BAX82079.1"/>
    <property type="molecule type" value="Genomic_DNA"/>
</dbReference>
<proteinExistence type="predicted"/>